<protein>
    <recommendedName>
        <fullName evidence="4">Variable surface protein</fullName>
    </recommendedName>
</protein>
<dbReference type="AlphaFoldDB" id="A0A0J9T2Y6"/>
<organism evidence="2 3">
    <name type="scientific">Plasmodium vivax Mauritania I</name>
    <dbReference type="NCBI Taxonomy" id="1035515"/>
    <lineage>
        <taxon>Eukaryota</taxon>
        <taxon>Sar</taxon>
        <taxon>Alveolata</taxon>
        <taxon>Apicomplexa</taxon>
        <taxon>Aconoidasida</taxon>
        <taxon>Haemosporida</taxon>
        <taxon>Plasmodiidae</taxon>
        <taxon>Plasmodium</taxon>
        <taxon>Plasmodium (Plasmodium)</taxon>
    </lineage>
</organism>
<evidence type="ECO:0008006" key="4">
    <source>
        <dbReference type="Google" id="ProtNLM"/>
    </source>
</evidence>
<dbReference type="InterPro" id="IPR008780">
    <property type="entry name" value="Plasmodium_Vir"/>
</dbReference>
<accession>A0A0J9T2Y6</accession>
<dbReference type="Proteomes" id="UP000053776">
    <property type="component" value="Unassembled WGS sequence"/>
</dbReference>
<name>A0A0J9T2Y6_PLAVI</name>
<reference evidence="2 3" key="1">
    <citation type="submission" date="2011-08" db="EMBL/GenBank/DDBJ databases">
        <title>The Genome Sequence of Plasmodium vivax Mauritania I.</title>
        <authorList>
            <consortium name="The Broad Institute Genome Sequencing Platform"/>
            <consortium name="The Broad Institute Genome Sequencing Center for Infectious Disease"/>
            <person name="Neafsey D."/>
            <person name="Carlton J."/>
            <person name="Barnwell J."/>
            <person name="Collins W."/>
            <person name="Escalante A."/>
            <person name="Mullikin J."/>
            <person name="Saul A."/>
            <person name="Guigo R."/>
            <person name="Camara F."/>
            <person name="Young S.K."/>
            <person name="Zeng Q."/>
            <person name="Gargeya S."/>
            <person name="Fitzgerald M."/>
            <person name="Haas B."/>
            <person name="Abouelleil A."/>
            <person name="Alvarado L."/>
            <person name="Arachchi H.M."/>
            <person name="Berlin A."/>
            <person name="Brown A."/>
            <person name="Chapman S.B."/>
            <person name="Chen Z."/>
            <person name="Dunbar C."/>
            <person name="Freedman E."/>
            <person name="Gearin G."/>
            <person name="Gellesch M."/>
            <person name="Goldberg J."/>
            <person name="Griggs A."/>
            <person name="Gujja S."/>
            <person name="Heiman D."/>
            <person name="Howarth C."/>
            <person name="Larson L."/>
            <person name="Lui A."/>
            <person name="MacDonald P.J.P."/>
            <person name="Montmayeur A."/>
            <person name="Murphy C."/>
            <person name="Neiman D."/>
            <person name="Pearson M."/>
            <person name="Priest M."/>
            <person name="Roberts A."/>
            <person name="Saif S."/>
            <person name="Shea T."/>
            <person name="Shenoy N."/>
            <person name="Sisk P."/>
            <person name="Stolte C."/>
            <person name="Sykes S."/>
            <person name="Wortman J."/>
            <person name="Nusbaum C."/>
            <person name="Birren B."/>
        </authorList>
    </citation>
    <scope>NUCLEOTIDE SEQUENCE [LARGE SCALE GENOMIC DNA]</scope>
    <source>
        <strain evidence="2 3">Mauritania I</strain>
    </source>
</reference>
<evidence type="ECO:0000313" key="3">
    <source>
        <dbReference type="Proteomes" id="UP000053776"/>
    </source>
</evidence>
<sequence>MYNEFDSHVDGDINERHYDVMCDHIVKISNGDLKKHKNVCMKLMRNLGHRSGNSKFLYPTHDRCNVLYNWIYNSINKHSIPRNVIIKCYDDYTELKNVMDNKYICPYYSFDDIYEEPINIIMLKIFESNVDILISTLNDESNSFISSCQNYVCELVKIYNIMNSRYCPNVGENDIKRKNTCEILKTFKRTYMFYLFDKLIKKEVIPSLHDVENEYKNKCIPSKPKVPSNAPRYDNAHELQSSTGDIGEKKNDLSFQPPLNSENPGSSISSTVSTAVGTMAGASSILALLYKVNTNFHLNV</sequence>
<dbReference type="Pfam" id="PF05795">
    <property type="entry name" value="Plasmodium_Vir"/>
    <property type="match status" value="1"/>
</dbReference>
<feature type="region of interest" description="Disordered" evidence="1">
    <location>
        <begin position="222"/>
        <end position="271"/>
    </location>
</feature>
<dbReference type="EMBL" id="KQ235146">
    <property type="protein sequence ID" value="KMZ89770.1"/>
    <property type="molecule type" value="Genomic_DNA"/>
</dbReference>
<feature type="compositionally biased region" description="Polar residues" evidence="1">
    <location>
        <begin position="253"/>
        <end position="271"/>
    </location>
</feature>
<gene>
    <name evidence="2" type="ORF">PVMG_04600</name>
</gene>
<proteinExistence type="predicted"/>
<evidence type="ECO:0000313" key="2">
    <source>
        <dbReference type="EMBL" id="KMZ89770.1"/>
    </source>
</evidence>
<evidence type="ECO:0000256" key="1">
    <source>
        <dbReference type="SAM" id="MobiDB-lite"/>
    </source>
</evidence>